<gene>
    <name evidence="2" type="ORF">FCIRC_7816</name>
</gene>
<reference evidence="3" key="1">
    <citation type="journal article" date="2020" name="BMC Genomics">
        <title>Correction to: Identification and distribution of gene clusters required for synthesis of sphingolipid metabolism inhibitors in diverse species of the filamentous fungus Fusarium.</title>
        <authorList>
            <person name="Kim H.S."/>
            <person name="Lohmar J.M."/>
            <person name="Busman M."/>
            <person name="Brown D.W."/>
            <person name="Naumann T.A."/>
            <person name="Divon H.H."/>
            <person name="Lysoe E."/>
            <person name="Uhlig S."/>
            <person name="Proctor R.H."/>
        </authorList>
    </citation>
    <scope>NUCLEOTIDE SEQUENCE [LARGE SCALE GENOMIC DNA]</scope>
    <source>
        <strain evidence="3">NRRL 25331</strain>
    </source>
</reference>
<protein>
    <recommendedName>
        <fullName evidence="1">2EXR domain-containing protein</fullName>
    </recommendedName>
</protein>
<keyword evidence="3" id="KW-1185">Reference proteome</keyword>
<dbReference type="PANTHER" id="PTHR35910">
    <property type="entry name" value="2EXR DOMAIN-CONTAINING PROTEIN"/>
    <property type="match status" value="1"/>
</dbReference>
<organism evidence="2 3">
    <name type="scientific">Fusarium circinatum</name>
    <name type="common">Pitch canker fungus</name>
    <name type="synonym">Gibberella circinata</name>
    <dbReference type="NCBI Taxonomy" id="48490"/>
    <lineage>
        <taxon>Eukaryota</taxon>
        <taxon>Fungi</taxon>
        <taxon>Dikarya</taxon>
        <taxon>Ascomycota</taxon>
        <taxon>Pezizomycotina</taxon>
        <taxon>Sordariomycetes</taxon>
        <taxon>Hypocreomycetidae</taxon>
        <taxon>Hypocreales</taxon>
        <taxon>Nectriaceae</taxon>
        <taxon>Fusarium</taxon>
        <taxon>Fusarium fujikuroi species complex</taxon>
    </lineage>
</organism>
<dbReference type="PANTHER" id="PTHR35910:SF1">
    <property type="entry name" value="2EXR DOMAIN-CONTAINING PROTEIN"/>
    <property type="match status" value="1"/>
</dbReference>
<dbReference type="InterPro" id="IPR045518">
    <property type="entry name" value="2EXR"/>
</dbReference>
<reference evidence="2 3" key="2">
    <citation type="submission" date="2020-05" db="EMBL/GenBank/DDBJ databases">
        <title>Identification and distribution of gene clusters putatively required for synthesis of sphingolipid metabolism inhibitors in phylogenetically diverse species of the filamentous fungus Fusarium.</title>
        <authorList>
            <person name="Kim H.-S."/>
            <person name="Busman M."/>
            <person name="Brown D.W."/>
            <person name="Divon H."/>
            <person name="Uhlig S."/>
            <person name="Proctor R.H."/>
        </authorList>
    </citation>
    <scope>NUCLEOTIDE SEQUENCE [LARGE SCALE GENOMIC DNA]</scope>
    <source>
        <strain evidence="2 3">NRRL 25331</strain>
    </source>
</reference>
<comment type="caution">
    <text evidence="2">The sequence shown here is derived from an EMBL/GenBank/DDBJ whole genome shotgun (WGS) entry which is preliminary data.</text>
</comment>
<dbReference type="Pfam" id="PF20150">
    <property type="entry name" value="2EXR"/>
    <property type="match status" value="1"/>
</dbReference>
<accession>A0A8H5TRQ3</accession>
<sequence length="321" mass="37926">MEERTFHLFSQLPLELREHIWKMAMRPDKPGVQIFRIYHPELDNPRHAKDIYGFTLKDSSYFVPPCSYRLALPVWNKYPDSTDGSSDHNISTYLIDSSLWTVCQESRSMMRRVFGTNDASRQRLLGSATAHYLSGGAASYVTICPEKDLIVLQFDDMFKFKWRFLNDLFNTKTYYSAGILNIGIEYHIEWGMNTYKDDENPLNKLYSLAYSGFSINIWLIDHNLKRRKGTRRQKDSRKEAYRNPRLKHRCYANDRIFSKVNLRQKRHCMGHWKYLKLISDNYHDSSIHFANRLRHKVWTTNVISQTGRPPCHVGLLGWDDI</sequence>
<feature type="domain" description="2EXR" evidence="1">
    <location>
        <begin position="6"/>
        <end position="149"/>
    </location>
</feature>
<proteinExistence type="predicted"/>
<name>A0A8H5TRQ3_FUSCI</name>
<evidence type="ECO:0000313" key="3">
    <source>
        <dbReference type="Proteomes" id="UP000572754"/>
    </source>
</evidence>
<dbReference type="Proteomes" id="UP000572754">
    <property type="component" value="Unassembled WGS sequence"/>
</dbReference>
<evidence type="ECO:0000313" key="2">
    <source>
        <dbReference type="EMBL" id="KAF5674278.1"/>
    </source>
</evidence>
<evidence type="ECO:0000259" key="1">
    <source>
        <dbReference type="Pfam" id="PF20150"/>
    </source>
</evidence>
<dbReference type="AlphaFoldDB" id="A0A8H5TRQ3"/>
<dbReference type="EMBL" id="JAAQPE010000252">
    <property type="protein sequence ID" value="KAF5674278.1"/>
    <property type="molecule type" value="Genomic_DNA"/>
</dbReference>